<dbReference type="EMBL" id="CP144751">
    <property type="protein sequence ID" value="WVZ87452.1"/>
    <property type="molecule type" value="Genomic_DNA"/>
</dbReference>
<evidence type="ECO:0000313" key="3">
    <source>
        <dbReference type="Proteomes" id="UP001341281"/>
    </source>
</evidence>
<dbReference type="SUPFAM" id="SSF52058">
    <property type="entry name" value="L domain-like"/>
    <property type="match status" value="1"/>
</dbReference>
<dbReference type="Pfam" id="PF23622">
    <property type="entry name" value="LRR_At1g61320_AtMIF1"/>
    <property type="match status" value="1"/>
</dbReference>
<feature type="domain" description="At1g61320/AtMIF1 LRR" evidence="1">
    <location>
        <begin position="81"/>
        <end position="401"/>
    </location>
</feature>
<gene>
    <name evidence="2" type="ORF">U9M48_034088</name>
</gene>
<dbReference type="InterPro" id="IPR053772">
    <property type="entry name" value="At1g61320/At1g61330-like"/>
</dbReference>
<dbReference type="AlphaFoldDB" id="A0AAQ3UCW6"/>
<dbReference type="Gene3D" id="3.80.10.10">
    <property type="entry name" value="Ribonuclease Inhibitor"/>
    <property type="match status" value="1"/>
</dbReference>
<keyword evidence="3" id="KW-1185">Reference proteome</keyword>
<accession>A0AAQ3UCW6</accession>
<protein>
    <recommendedName>
        <fullName evidence="1">At1g61320/AtMIF1 LRR domain-containing protein</fullName>
    </recommendedName>
</protein>
<dbReference type="PANTHER" id="PTHR34145">
    <property type="entry name" value="OS02G0105600 PROTEIN"/>
    <property type="match status" value="1"/>
</dbReference>
<dbReference type="Proteomes" id="UP001341281">
    <property type="component" value="Chromosome 07"/>
</dbReference>
<dbReference type="PANTHER" id="PTHR34145:SF78">
    <property type="entry name" value="FBD DOMAIN-CONTAINING PROTEIN"/>
    <property type="match status" value="1"/>
</dbReference>
<reference evidence="2 3" key="1">
    <citation type="submission" date="2024-02" db="EMBL/GenBank/DDBJ databases">
        <title>High-quality chromosome-scale genome assembly of Pensacola bahiagrass (Paspalum notatum Flugge var. saurae).</title>
        <authorList>
            <person name="Vega J.M."/>
            <person name="Podio M."/>
            <person name="Orjuela J."/>
            <person name="Siena L.A."/>
            <person name="Pessino S.C."/>
            <person name="Combes M.C."/>
            <person name="Mariac C."/>
            <person name="Albertini E."/>
            <person name="Pupilli F."/>
            <person name="Ortiz J.P.A."/>
            <person name="Leblanc O."/>
        </authorList>
    </citation>
    <scope>NUCLEOTIDE SEQUENCE [LARGE SCALE GENOMIC DNA]</scope>
    <source>
        <strain evidence="2">R1</strain>
        <tissue evidence="2">Leaf</tissue>
    </source>
</reference>
<name>A0AAQ3UCW6_PASNO</name>
<proteinExistence type="predicted"/>
<evidence type="ECO:0000313" key="2">
    <source>
        <dbReference type="EMBL" id="WVZ87452.1"/>
    </source>
</evidence>
<dbReference type="InterPro" id="IPR055357">
    <property type="entry name" value="LRR_At1g61320_AtMIF1"/>
</dbReference>
<evidence type="ECO:0000259" key="1">
    <source>
        <dbReference type="Pfam" id="PF23622"/>
    </source>
</evidence>
<sequence>MKKKSLCSATLFMIVQDIWRNIISLMPLRDSAHSACLSSIFLSSWRCYPKLTFTEEALGLKQKECQKSDMAMEFTSRVDRILKNHFGIGVKAFKLVVPGFCNANTDHLNSWLQDAIAPGVEEVTLSQHSNYSEEYNFPCSLLYNGCGNSIQCFHLMNCAIRPTVGFDCLRSLRELDLHEVRITGDELGCLISNSFALEELKLASCNELICLKIPFWLERLKYLNVVWCKNLQVLECTAPNLSTFDLLGDPVQMSKSSQVKNLSVGFLHKPNTVSYAITKLPSIVPHLETLTISSMDERINAPIAVDKFFQLKCLNIFLFIDHHRFPTAYDYLSLVSFMDASPLLETFILSINQMSVMKHDSVSWDASLMRQIPERKHDRLKKVHINGFFYAKSMVELTCHNMSYSGECNIT</sequence>
<organism evidence="2 3">
    <name type="scientific">Paspalum notatum var. saurae</name>
    <dbReference type="NCBI Taxonomy" id="547442"/>
    <lineage>
        <taxon>Eukaryota</taxon>
        <taxon>Viridiplantae</taxon>
        <taxon>Streptophyta</taxon>
        <taxon>Embryophyta</taxon>
        <taxon>Tracheophyta</taxon>
        <taxon>Spermatophyta</taxon>
        <taxon>Magnoliopsida</taxon>
        <taxon>Liliopsida</taxon>
        <taxon>Poales</taxon>
        <taxon>Poaceae</taxon>
        <taxon>PACMAD clade</taxon>
        <taxon>Panicoideae</taxon>
        <taxon>Andropogonodae</taxon>
        <taxon>Paspaleae</taxon>
        <taxon>Paspalinae</taxon>
        <taxon>Paspalum</taxon>
    </lineage>
</organism>
<dbReference type="InterPro" id="IPR032675">
    <property type="entry name" value="LRR_dom_sf"/>
</dbReference>